<sequence length="132" mass="14060">MNKVDPAAAMSALLDGFLSKLYTDFNVAFPCEVISFDEGKRTASVRPLIRTGADDPAMIQAVPGLGFRLKPKDGGEAVEYVPEYKKGDVVYVVVADREIRNGLAGAVAAPDTARQHDSNDAVIVGIFPASFS</sequence>
<evidence type="ECO:0000313" key="2">
    <source>
        <dbReference type="EMBL" id="MDH2334291.1"/>
    </source>
</evidence>
<comment type="caution">
    <text evidence="2">The sequence shown here is derived from an EMBL/GenBank/DDBJ whole genome shotgun (WGS) entry which is preliminary data.</text>
</comment>
<organism evidence="2 3">
    <name type="scientific">Paenibacillus polymyxa</name>
    <name type="common">Bacillus polymyxa</name>
    <dbReference type="NCBI Taxonomy" id="1406"/>
    <lineage>
        <taxon>Bacteria</taxon>
        <taxon>Bacillati</taxon>
        <taxon>Bacillota</taxon>
        <taxon>Bacilli</taxon>
        <taxon>Bacillales</taxon>
        <taxon>Paenibacillaceae</taxon>
        <taxon>Paenibacillus</taxon>
    </lineage>
</organism>
<dbReference type="InterPro" id="IPR037026">
    <property type="entry name" value="Vgr_OB-fold_dom_sf"/>
</dbReference>
<proteinExistence type="predicted"/>
<accession>A0AAP4A430</accession>
<dbReference type="Pfam" id="PF18352">
    <property type="entry name" value="Gp138_N"/>
    <property type="match status" value="1"/>
</dbReference>
<evidence type="ECO:0000259" key="1">
    <source>
        <dbReference type="Pfam" id="PF18352"/>
    </source>
</evidence>
<dbReference type="Proteomes" id="UP001229409">
    <property type="component" value="Unassembled WGS sequence"/>
</dbReference>
<dbReference type="EMBL" id="JARVWT010000016">
    <property type="protein sequence ID" value="MDH2334291.1"/>
    <property type="molecule type" value="Genomic_DNA"/>
</dbReference>
<name>A0AAP4A430_PAEPO</name>
<dbReference type="RefSeq" id="WP_279836192.1">
    <property type="nucleotide sequence ID" value="NZ_JARVWT010000016.1"/>
</dbReference>
<evidence type="ECO:0000313" key="3">
    <source>
        <dbReference type="Proteomes" id="UP001229409"/>
    </source>
</evidence>
<feature type="domain" description="Phage protein Gp138 N-terminal" evidence="1">
    <location>
        <begin position="30"/>
        <end position="124"/>
    </location>
</feature>
<dbReference type="AlphaFoldDB" id="A0AAP4A430"/>
<protein>
    <submittedName>
        <fullName evidence="2">Gp138 family membrane-puncturing spike protein</fullName>
    </submittedName>
</protein>
<dbReference type="Gene3D" id="2.40.50.230">
    <property type="entry name" value="Gp5 N-terminal domain"/>
    <property type="match status" value="1"/>
</dbReference>
<dbReference type="InterPro" id="IPR041599">
    <property type="entry name" value="Gp138_N"/>
</dbReference>
<reference evidence="2" key="1">
    <citation type="submission" date="2023-04" db="EMBL/GenBank/DDBJ databases">
        <title>Uncovering the Secrets of Slow-Growing Bacteria in Tropical Savanna Soil through Cultivation and Genomic Analysis.</title>
        <authorList>
            <person name="Goncalves O.S."/>
            <person name="Santana M.F."/>
        </authorList>
    </citation>
    <scope>NUCLEOTIDE SEQUENCE</scope>
    <source>
        <strain evidence="2">ANTI</strain>
    </source>
</reference>
<gene>
    <name evidence="2" type="ORF">QDS18_25795</name>
</gene>